<dbReference type="RefSeq" id="WP_344612829.1">
    <property type="nucleotide sequence ID" value="NZ_BAAARV010000023.1"/>
</dbReference>
<evidence type="ECO:0000313" key="2">
    <source>
        <dbReference type="Proteomes" id="UP001501444"/>
    </source>
</evidence>
<protein>
    <submittedName>
        <fullName evidence="1">Uncharacterized protein</fullName>
    </submittedName>
</protein>
<comment type="caution">
    <text evidence="1">The sequence shown here is derived from an EMBL/GenBank/DDBJ whole genome shotgun (WGS) entry which is preliminary data.</text>
</comment>
<name>A0ABN3G4H4_9ACTN</name>
<dbReference type="EMBL" id="BAAARV010000023">
    <property type="protein sequence ID" value="GAA2343563.1"/>
    <property type="molecule type" value="Genomic_DNA"/>
</dbReference>
<proteinExistence type="predicted"/>
<evidence type="ECO:0000313" key="1">
    <source>
        <dbReference type="EMBL" id="GAA2343563.1"/>
    </source>
</evidence>
<gene>
    <name evidence="1" type="ORF">GCM10010170_028580</name>
</gene>
<sequence length="316" mass="34457">MTETEIRRIRFLDLLYDFERSNPGQVPGIVALLGELYSSQDDGVWRGILRMLDRQGLIKFIETNGLKASGATITGSGSEAVEARRERRLDPVGRNAAARNAIVRWLYSQPGYEADDLGPMMVDPISLYEAVPLSLDDLEAALIYLKRKGLIDGVTYAEREWVAQPVLTDKGVDCAEHFKGSVADYVRHNEGRGASTHNISIHGNVSGNLAWASEAVTQTATTTTEGLAGDELAALVKALKEASSVFQLDETDQANLARDLDVVEGELVRDQPNADVVKTFMQRALETVEKAVGSTLSVVMTAYAKHLLQQAGIPID</sequence>
<dbReference type="Proteomes" id="UP001501444">
    <property type="component" value="Unassembled WGS sequence"/>
</dbReference>
<reference evidence="1 2" key="1">
    <citation type="journal article" date="2019" name="Int. J. Syst. Evol. Microbiol.">
        <title>The Global Catalogue of Microorganisms (GCM) 10K type strain sequencing project: providing services to taxonomists for standard genome sequencing and annotation.</title>
        <authorList>
            <consortium name="The Broad Institute Genomics Platform"/>
            <consortium name="The Broad Institute Genome Sequencing Center for Infectious Disease"/>
            <person name="Wu L."/>
            <person name="Ma J."/>
        </authorList>
    </citation>
    <scope>NUCLEOTIDE SEQUENCE [LARGE SCALE GENOMIC DNA]</scope>
    <source>
        <strain evidence="1 2">JCM 3272</strain>
    </source>
</reference>
<keyword evidence="2" id="KW-1185">Reference proteome</keyword>
<organism evidence="1 2">
    <name type="scientific">Dactylosporangium salmoneum</name>
    <dbReference type="NCBI Taxonomy" id="53361"/>
    <lineage>
        <taxon>Bacteria</taxon>
        <taxon>Bacillati</taxon>
        <taxon>Actinomycetota</taxon>
        <taxon>Actinomycetes</taxon>
        <taxon>Micromonosporales</taxon>
        <taxon>Micromonosporaceae</taxon>
        <taxon>Dactylosporangium</taxon>
    </lineage>
</organism>
<accession>A0ABN3G4H4</accession>